<proteinExistence type="predicted"/>
<accession>A0ACD1A7Z1</accession>
<organism evidence="1 2">
    <name type="scientific">Anoxybacterium hadale</name>
    <dbReference type="NCBI Taxonomy" id="3408580"/>
    <lineage>
        <taxon>Bacteria</taxon>
        <taxon>Bacillati</taxon>
        <taxon>Bacillota</taxon>
        <taxon>Clostridia</taxon>
        <taxon>Peptostreptococcales</taxon>
        <taxon>Anaerovoracaceae</taxon>
        <taxon>Anoxybacterium</taxon>
    </lineage>
</organism>
<sequence length="234" mass="27275">MNIGWLEYWYRGIPMGLMGVFLTGIFIIKDRRLWVFSLQRRLELRSSAVLKARSSSEREFRQHKTGIFEMPSRIIRNIREQSMDKEILEAIAFLRNLATLGRGKTSSSDYIIERLSEHNGILQPVYVKMLSLLRMNQSTAAAEYFAKKVGTTAGRDFAGLLIQWDRLEPTGLLETLLSYEKSIKAVRVTYQKKRDEIVSELIYFPVVVNILAIFINFIYIAYFIDQKELLQLFM</sequence>
<evidence type="ECO:0000313" key="2">
    <source>
        <dbReference type="Proteomes" id="UP000594014"/>
    </source>
</evidence>
<dbReference type="Proteomes" id="UP000594014">
    <property type="component" value="Chromosome"/>
</dbReference>
<dbReference type="EMBL" id="CP042469">
    <property type="protein sequence ID" value="QOX62497.1"/>
    <property type="molecule type" value="Genomic_DNA"/>
</dbReference>
<evidence type="ECO:0000313" key="1">
    <source>
        <dbReference type="EMBL" id="QOX62497.1"/>
    </source>
</evidence>
<name>A0ACD1A7Z1_9FIRM</name>
<reference evidence="1" key="1">
    <citation type="submission" date="2019-08" db="EMBL/GenBank/DDBJ databases">
        <title>Genome sequence of Clostridiales bacterium MT110.</title>
        <authorList>
            <person name="Cao J."/>
        </authorList>
    </citation>
    <scope>NUCLEOTIDE SEQUENCE</scope>
    <source>
        <strain evidence="1">MT110</strain>
    </source>
</reference>
<protein>
    <submittedName>
        <fullName evidence="1">Uncharacterized protein</fullName>
    </submittedName>
</protein>
<keyword evidence="2" id="KW-1185">Reference proteome</keyword>
<gene>
    <name evidence="1" type="ORF">FRZ06_03620</name>
</gene>